<dbReference type="GeneID" id="54784260"/>
<evidence type="ECO:0000256" key="1">
    <source>
        <dbReference type="ARBA" id="ARBA00004496"/>
    </source>
</evidence>
<dbReference type="InterPro" id="IPR038397">
    <property type="entry name" value="TBCC_N_sf"/>
</dbReference>
<sequence length="268" mass="29583">MIELVDAIAKCSTSEEIGRLASAVARLTAETGAKVGSWPPYDQRRAREKLDELATTVEHKRREIEPSRFRFIGDPEPPSTKPRTMVNVEMTPLAGVGHVITDITNNDQGRTVSAPQEHVWIRQVTGSRVDVSAASLHVNDAESAIFRLSVAGPSALHHLTKCVVIINHSHQLRLHHLNQVVVVVADGKLRTLTMEKCREVYVATSDSRNVSVDDFDWPRRDAPDPHWHHVSDAKLVTINTVLENTELAVTDCIESVLGLVTGHSDLSP</sequence>
<comment type="caution">
    <text evidence="3">The sequence shown here is derived from an EMBL/GenBank/DDBJ whole genome shotgun (WGS) entry which is preliminary data.</text>
</comment>
<dbReference type="AlphaFoldDB" id="A0A642UC58"/>
<dbReference type="InterPro" id="IPR016098">
    <property type="entry name" value="CAP/MinC_C"/>
</dbReference>
<accession>A0A642UC58</accession>
<keyword evidence="4" id="KW-1185">Reference proteome</keyword>
<dbReference type="OrthoDB" id="194775at2759"/>
<protein>
    <recommendedName>
        <fullName evidence="5">Tubulin-folding cofactor C</fullName>
    </recommendedName>
</protein>
<proteinExistence type="predicted"/>
<dbReference type="GO" id="GO:0007023">
    <property type="term" value="P:post-chaperonin tubulin folding pathway"/>
    <property type="evidence" value="ECO:0007669"/>
    <property type="project" value="InterPro"/>
</dbReference>
<evidence type="ECO:0008006" key="5">
    <source>
        <dbReference type="Google" id="ProtNLM"/>
    </source>
</evidence>
<comment type="subcellular location">
    <subcellularLocation>
        <location evidence="1">Cytoplasm</location>
    </subcellularLocation>
</comment>
<dbReference type="RefSeq" id="XP_034009457.1">
    <property type="nucleotide sequence ID" value="XM_034158610.1"/>
</dbReference>
<dbReference type="Gene3D" id="2.160.20.70">
    <property type="match status" value="1"/>
</dbReference>
<evidence type="ECO:0000313" key="4">
    <source>
        <dbReference type="Proteomes" id="UP000449547"/>
    </source>
</evidence>
<reference evidence="3 4" key="1">
    <citation type="submission" date="2019-07" db="EMBL/GenBank/DDBJ databases">
        <title>Genome assembly of two rare yeast pathogens: Diutina rugosa and Trichomonascus ciferrii.</title>
        <authorList>
            <person name="Mixao V."/>
            <person name="Saus E."/>
            <person name="Hansen A."/>
            <person name="Lass-Flor C."/>
            <person name="Gabaldon T."/>
        </authorList>
    </citation>
    <scope>NUCLEOTIDE SEQUENCE [LARGE SCALE GENOMIC DNA]</scope>
    <source>
        <strain evidence="3 4">CBS 613</strain>
    </source>
</reference>
<dbReference type="EMBL" id="SWFT01000163">
    <property type="protein sequence ID" value="KAA8896597.1"/>
    <property type="molecule type" value="Genomic_DNA"/>
</dbReference>
<organism evidence="3 4">
    <name type="scientific">Diutina rugosa</name>
    <name type="common">Yeast</name>
    <name type="synonym">Candida rugosa</name>
    <dbReference type="NCBI Taxonomy" id="5481"/>
    <lineage>
        <taxon>Eukaryota</taxon>
        <taxon>Fungi</taxon>
        <taxon>Dikarya</taxon>
        <taxon>Ascomycota</taxon>
        <taxon>Saccharomycotina</taxon>
        <taxon>Pichiomycetes</taxon>
        <taxon>Debaryomycetaceae</taxon>
        <taxon>Diutina</taxon>
    </lineage>
</organism>
<name>A0A642UC58_DIURU</name>
<dbReference type="PANTHER" id="PTHR15139:SF0">
    <property type="entry name" value="TUBULIN-SPECIFIC CHAPERONE C"/>
    <property type="match status" value="1"/>
</dbReference>
<evidence type="ECO:0000313" key="3">
    <source>
        <dbReference type="EMBL" id="KAA8896597.1"/>
    </source>
</evidence>
<dbReference type="Proteomes" id="UP000449547">
    <property type="component" value="Unassembled WGS sequence"/>
</dbReference>
<dbReference type="GO" id="GO:0007021">
    <property type="term" value="P:tubulin complex assembly"/>
    <property type="evidence" value="ECO:0007669"/>
    <property type="project" value="TreeGrafter"/>
</dbReference>
<dbReference type="VEuPathDB" id="FungiDB:DIURU_005609"/>
<gene>
    <name evidence="3" type="ORF">DIURU_005609</name>
</gene>
<dbReference type="Gene3D" id="1.20.58.1250">
    <property type="entry name" value="Tubulin Binding Cofactor C, N-terminal domain"/>
    <property type="match status" value="1"/>
</dbReference>
<keyword evidence="2" id="KW-0963">Cytoplasm</keyword>
<evidence type="ECO:0000256" key="2">
    <source>
        <dbReference type="ARBA" id="ARBA00022490"/>
    </source>
</evidence>
<dbReference type="OMA" id="HQLRLHN"/>
<dbReference type="PANTHER" id="PTHR15139">
    <property type="entry name" value="TUBULIN FOLDING COFACTOR C"/>
    <property type="match status" value="1"/>
</dbReference>
<dbReference type="InterPro" id="IPR027684">
    <property type="entry name" value="TBCC"/>
</dbReference>
<dbReference type="GO" id="GO:0005737">
    <property type="term" value="C:cytoplasm"/>
    <property type="evidence" value="ECO:0007669"/>
    <property type="project" value="UniProtKB-SubCell"/>
</dbReference>